<dbReference type="InParanoid" id="A0A6P8ZMK3"/>
<keyword evidence="6" id="KW-1185">Reference proteome</keyword>
<proteinExistence type="predicted"/>
<feature type="compositionally biased region" description="Low complexity" evidence="4">
    <location>
        <begin position="658"/>
        <end position="669"/>
    </location>
</feature>
<evidence type="ECO:0000313" key="6">
    <source>
        <dbReference type="Proteomes" id="UP000515158"/>
    </source>
</evidence>
<dbReference type="InterPro" id="IPR032675">
    <property type="entry name" value="LRR_dom_sf"/>
</dbReference>
<dbReference type="Pfam" id="PF01753">
    <property type="entry name" value="zf-MYND"/>
    <property type="match status" value="1"/>
</dbReference>
<dbReference type="Gene3D" id="1.20.1280.50">
    <property type="match status" value="1"/>
</dbReference>
<keyword evidence="2" id="KW-0863">Zinc-finger</keyword>
<evidence type="ECO:0000259" key="5">
    <source>
        <dbReference type="PROSITE" id="PS50181"/>
    </source>
</evidence>
<dbReference type="PROSITE" id="PS50181">
    <property type="entry name" value="FBOX"/>
    <property type="match status" value="1"/>
</dbReference>
<feature type="domain" description="F-box" evidence="5">
    <location>
        <begin position="153"/>
        <end position="199"/>
    </location>
</feature>
<keyword evidence="3" id="KW-0862">Zinc</keyword>
<feature type="compositionally biased region" description="Low complexity" evidence="4">
    <location>
        <begin position="60"/>
        <end position="69"/>
    </location>
</feature>
<dbReference type="AlphaFoldDB" id="A0A6P8ZMK3"/>
<feature type="compositionally biased region" description="Acidic residues" evidence="4">
    <location>
        <begin position="12"/>
        <end position="42"/>
    </location>
</feature>
<dbReference type="SUPFAM" id="SSF81383">
    <property type="entry name" value="F-box domain"/>
    <property type="match status" value="1"/>
</dbReference>
<dbReference type="PROSITE" id="PS01360">
    <property type="entry name" value="ZF_MYND_1"/>
    <property type="match status" value="1"/>
</dbReference>
<dbReference type="OrthoDB" id="5282002at2759"/>
<sequence length="669" mass="74411">MAAPNEHGPDGFVEEEEDEEDMEDDDDDLSDEEDWDDDEDWESYSSSGELFYIPGDYSVEESPYTSSSSDSEDVTTAYVEETESDDALGEESDRCAVCFSKASMPCDRCDDEFYCGILHRMIHAKEHRRSCVPKGGAAPAADEEQPSLPIVQDAPLVTLPLDTLLAICKFLGSSELVRLGWVCRRLREVARSAAAWSHVEYPDVDVLEDLWVKKFSDYGVLRIAPALDTLVVAYVWPAANLTRCTRKVRQFELEWDTSVLDAYDTDKVIRLLRHYRGHLQVVKLSCLEAEGRFDKAEDMRLLRAVDRLGIKELYVADTLLKVYPGSTKAVTKLEVGVDVSGPVLVDALSHCHQTLTSFRVDPMLLERNRWASLGRRRVQRELAKCTNLEDLRLSMFGINMKVLDSFPRLRSLSLLDVGSCKHVPAGHFLETSPTMRVLRRLSLYFESTMHYGLLKAAAKGCINVRHFTLACRGMSSTSRVRLSVHRDLAALLGPMGDLETLVLIKARVPSTVFQSLARGALPVLNTLRLRNCAVTVKGRGELEKLQASRPSLNVVVTNLDHAVYNAVIDRSTMWGVRCRRPMCHPPSDCEDSDPVLDVDDGSADGANANIGMLYEDSDHSDIEDVPKTVGEVLDDMRQALGVPPWVRPAAGARDSERGGSSSGSASEFE</sequence>
<reference evidence="7" key="1">
    <citation type="submission" date="2025-08" db="UniProtKB">
        <authorList>
            <consortium name="RefSeq"/>
        </authorList>
    </citation>
    <scope>IDENTIFICATION</scope>
    <source>
        <tissue evidence="7">Total insect</tissue>
    </source>
</reference>
<accession>A0A6P8ZMK3</accession>
<dbReference type="InterPro" id="IPR002893">
    <property type="entry name" value="Znf_MYND"/>
</dbReference>
<dbReference type="GO" id="GO:0008270">
    <property type="term" value="F:zinc ion binding"/>
    <property type="evidence" value="ECO:0007669"/>
    <property type="project" value="UniProtKB-KW"/>
</dbReference>
<evidence type="ECO:0000256" key="1">
    <source>
        <dbReference type="ARBA" id="ARBA00022723"/>
    </source>
</evidence>
<keyword evidence="1" id="KW-0479">Metal-binding</keyword>
<dbReference type="Gene3D" id="3.80.10.10">
    <property type="entry name" value="Ribonuclease Inhibitor"/>
    <property type="match status" value="1"/>
</dbReference>
<feature type="region of interest" description="Disordered" evidence="4">
    <location>
        <begin position="644"/>
        <end position="669"/>
    </location>
</feature>
<evidence type="ECO:0000256" key="2">
    <source>
        <dbReference type="ARBA" id="ARBA00022771"/>
    </source>
</evidence>
<dbReference type="SUPFAM" id="SSF144232">
    <property type="entry name" value="HIT/MYND zinc finger-like"/>
    <property type="match status" value="1"/>
</dbReference>
<evidence type="ECO:0000313" key="7">
    <source>
        <dbReference type="RefSeq" id="XP_034240754.1"/>
    </source>
</evidence>
<dbReference type="InterPro" id="IPR001810">
    <property type="entry name" value="F-box_dom"/>
</dbReference>
<dbReference type="RefSeq" id="XP_034240754.1">
    <property type="nucleotide sequence ID" value="XM_034384863.1"/>
</dbReference>
<dbReference type="GeneID" id="117644993"/>
<dbReference type="InterPro" id="IPR036047">
    <property type="entry name" value="F-box-like_dom_sf"/>
</dbReference>
<protein>
    <submittedName>
        <fullName evidence="7">Uncharacterized protein LOC117644993</fullName>
    </submittedName>
</protein>
<organism evidence="7">
    <name type="scientific">Thrips palmi</name>
    <name type="common">Melon thrips</name>
    <dbReference type="NCBI Taxonomy" id="161013"/>
    <lineage>
        <taxon>Eukaryota</taxon>
        <taxon>Metazoa</taxon>
        <taxon>Ecdysozoa</taxon>
        <taxon>Arthropoda</taxon>
        <taxon>Hexapoda</taxon>
        <taxon>Insecta</taxon>
        <taxon>Pterygota</taxon>
        <taxon>Neoptera</taxon>
        <taxon>Paraneoptera</taxon>
        <taxon>Thysanoptera</taxon>
        <taxon>Terebrantia</taxon>
        <taxon>Thripoidea</taxon>
        <taxon>Thripidae</taxon>
        <taxon>Thrips</taxon>
    </lineage>
</organism>
<dbReference type="Pfam" id="PF12937">
    <property type="entry name" value="F-box-like"/>
    <property type="match status" value="1"/>
</dbReference>
<dbReference type="Proteomes" id="UP000515158">
    <property type="component" value="Unplaced"/>
</dbReference>
<feature type="region of interest" description="Disordered" evidence="4">
    <location>
        <begin position="1"/>
        <end position="76"/>
    </location>
</feature>
<name>A0A6P8ZMK3_THRPL</name>
<evidence type="ECO:0000256" key="4">
    <source>
        <dbReference type="SAM" id="MobiDB-lite"/>
    </source>
</evidence>
<dbReference type="Gene3D" id="6.10.140.2220">
    <property type="match status" value="1"/>
</dbReference>
<gene>
    <name evidence="7" type="primary">LOC117644993</name>
</gene>
<evidence type="ECO:0000256" key="3">
    <source>
        <dbReference type="ARBA" id="ARBA00022833"/>
    </source>
</evidence>
<dbReference type="SUPFAM" id="SSF52047">
    <property type="entry name" value="RNI-like"/>
    <property type="match status" value="1"/>
</dbReference>
<dbReference type="KEGG" id="tpal:117644993"/>